<accession>A0A839Y0J0</accession>
<sequence length="244" mass="25965">MTGRNSWGLAPDAVDLRRPPRSEHAVQVAALPQRLTLDLARTAVVVVDMQNDFCAPEGWLASIGVDVSGAPVAALETTLPRLRAAGVPVLWLNWGNRPDLANLPPGVRHVYDPDGASTGIGDPLPNGSRVLELGSWSAAVVDGLTVDPGDLHVAKYRMSGFWDTPLDSVLRNLRVDTLLFAGVNVDQCVLATLVDAACLGYDVVLVEDLCGTTSPEFCTQATLYNVRQCFGFTTTSAELLAGLT</sequence>
<evidence type="ECO:0000313" key="4">
    <source>
        <dbReference type="Proteomes" id="UP000580718"/>
    </source>
</evidence>
<dbReference type="Proteomes" id="UP000580718">
    <property type="component" value="Unassembled WGS sequence"/>
</dbReference>
<evidence type="ECO:0000256" key="1">
    <source>
        <dbReference type="ARBA" id="ARBA00022801"/>
    </source>
</evidence>
<dbReference type="EMBL" id="JACIBU010000001">
    <property type="protein sequence ID" value="MBB3676007.1"/>
    <property type="molecule type" value="Genomic_DNA"/>
</dbReference>
<dbReference type="PANTHER" id="PTHR43540">
    <property type="entry name" value="PEROXYUREIDOACRYLATE/UREIDOACRYLATE AMIDOHYDROLASE-RELATED"/>
    <property type="match status" value="1"/>
</dbReference>
<comment type="caution">
    <text evidence="3">The sequence shown here is derived from an EMBL/GenBank/DDBJ whole genome shotgun (WGS) entry which is preliminary data.</text>
</comment>
<dbReference type="CDD" id="cd00431">
    <property type="entry name" value="cysteine_hydrolases"/>
    <property type="match status" value="1"/>
</dbReference>
<dbReference type="AlphaFoldDB" id="A0A839Y0J0"/>
<reference evidence="3 4" key="1">
    <citation type="submission" date="2020-08" db="EMBL/GenBank/DDBJ databases">
        <title>Sequencing the genomes of 1000 actinobacteria strains.</title>
        <authorList>
            <person name="Klenk H.-P."/>
        </authorList>
    </citation>
    <scope>NUCLEOTIDE SEQUENCE [LARGE SCALE GENOMIC DNA]</scope>
    <source>
        <strain evidence="3 4">DSM 16678</strain>
    </source>
</reference>
<organism evidence="3 4">
    <name type="scientific">Modestobacter versicolor</name>
    <dbReference type="NCBI Taxonomy" id="429133"/>
    <lineage>
        <taxon>Bacteria</taxon>
        <taxon>Bacillati</taxon>
        <taxon>Actinomycetota</taxon>
        <taxon>Actinomycetes</taxon>
        <taxon>Geodermatophilales</taxon>
        <taxon>Geodermatophilaceae</taxon>
        <taxon>Modestobacter</taxon>
    </lineage>
</organism>
<dbReference type="InterPro" id="IPR036380">
    <property type="entry name" value="Isochorismatase-like_sf"/>
</dbReference>
<dbReference type="SUPFAM" id="SSF52499">
    <property type="entry name" value="Isochorismatase-like hydrolases"/>
    <property type="match status" value="1"/>
</dbReference>
<dbReference type="RefSeq" id="WP_181428640.1">
    <property type="nucleotide sequence ID" value="NZ_JACIBU010000001.1"/>
</dbReference>
<dbReference type="GO" id="GO:0016787">
    <property type="term" value="F:hydrolase activity"/>
    <property type="evidence" value="ECO:0007669"/>
    <property type="project" value="UniProtKB-KW"/>
</dbReference>
<protein>
    <submittedName>
        <fullName evidence="3">Nicotinamidase-related amidase</fullName>
    </submittedName>
</protein>
<dbReference type="PANTHER" id="PTHR43540:SF9">
    <property type="entry name" value="FAMILY HYDROLASE, PUTATIVE (AFU_ORTHOLOGUE AFUA_2G08700)-RELATED"/>
    <property type="match status" value="1"/>
</dbReference>
<feature type="domain" description="Isochorismatase-like" evidence="2">
    <location>
        <begin position="42"/>
        <end position="238"/>
    </location>
</feature>
<dbReference type="InterPro" id="IPR050272">
    <property type="entry name" value="Isochorismatase-like_hydrls"/>
</dbReference>
<evidence type="ECO:0000313" key="3">
    <source>
        <dbReference type="EMBL" id="MBB3676007.1"/>
    </source>
</evidence>
<gene>
    <name evidence="3" type="ORF">FHX36_001742</name>
</gene>
<name>A0A839Y0J0_9ACTN</name>
<dbReference type="Gene3D" id="3.40.50.850">
    <property type="entry name" value="Isochorismatase-like"/>
    <property type="match status" value="1"/>
</dbReference>
<keyword evidence="1" id="KW-0378">Hydrolase</keyword>
<proteinExistence type="predicted"/>
<evidence type="ECO:0000259" key="2">
    <source>
        <dbReference type="Pfam" id="PF00857"/>
    </source>
</evidence>
<dbReference type="Pfam" id="PF00857">
    <property type="entry name" value="Isochorismatase"/>
    <property type="match status" value="1"/>
</dbReference>
<dbReference type="InterPro" id="IPR000868">
    <property type="entry name" value="Isochorismatase-like_dom"/>
</dbReference>